<dbReference type="EMBL" id="GBRH01182366">
    <property type="protein sequence ID" value="JAE15530.1"/>
    <property type="molecule type" value="Transcribed_RNA"/>
</dbReference>
<name>A0A0A9FRS3_ARUDO</name>
<evidence type="ECO:0000313" key="1">
    <source>
        <dbReference type="EMBL" id="JAE15530.1"/>
    </source>
</evidence>
<protein>
    <submittedName>
        <fullName evidence="1">Uncharacterized protein</fullName>
    </submittedName>
</protein>
<sequence length="65" mass="7608">MAFFFTWTRWPYCLWRGVRSRVPSSFLFHTTTVELPKIEKMIGNTWSSVGPWCQGIEARGHQSSN</sequence>
<accession>A0A0A9FRS3</accession>
<reference evidence="1" key="1">
    <citation type="submission" date="2014-09" db="EMBL/GenBank/DDBJ databases">
        <authorList>
            <person name="Magalhaes I.L.F."/>
            <person name="Oliveira U."/>
            <person name="Santos F.R."/>
            <person name="Vidigal T.H.D.A."/>
            <person name="Brescovit A.D."/>
            <person name="Santos A.J."/>
        </authorList>
    </citation>
    <scope>NUCLEOTIDE SEQUENCE</scope>
    <source>
        <tissue evidence="1">Shoot tissue taken approximately 20 cm above the soil surface</tissue>
    </source>
</reference>
<dbReference type="AlphaFoldDB" id="A0A0A9FRS3"/>
<organism evidence="1">
    <name type="scientific">Arundo donax</name>
    <name type="common">Giant reed</name>
    <name type="synonym">Donax arundinaceus</name>
    <dbReference type="NCBI Taxonomy" id="35708"/>
    <lineage>
        <taxon>Eukaryota</taxon>
        <taxon>Viridiplantae</taxon>
        <taxon>Streptophyta</taxon>
        <taxon>Embryophyta</taxon>
        <taxon>Tracheophyta</taxon>
        <taxon>Spermatophyta</taxon>
        <taxon>Magnoliopsida</taxon>
        <taxon>Liliopsida</taxon>
        <taxon>Poales</taxon>
        <taxon>Poaceae</taxon>
        <taxon>PACMAD clade</taxon>
        <taxon>Arundinoideae</taxon>
        <taxon>Arundineae</taxon>
        <taxon>Arundo</taxon>
    </lineage>
</organism>
<proteinExistence type="predicted"/>
<reference evidence="1" key="2">
    <citation type="journal article" date="2015" name="Data Brief">
        <title>Shoot transcriptome of the giant reed, Arundo donax.</title>
        <authorList>
            <person name="Barrero R.A."/>
            <person name="Guerrero F.D."/>
            <person name="Moolhuijzen P."/>
            <person name="Goolsby J.A."/>
            <person name="Tidwell J."/>
            <person name="Bellgard S.E."/>
            <person name="Bellgard M.I."/>
        </authorList>
    </citation>
    <scope>NUCLEOTIDE SEQUENCE</scope>
    <source>
        <tissue evidence="1">Shoot tissue taken approximately 20 cm above the soil surface</tissue>
    </source>
</reference>